<dbReference type="Pfam" id="PF00118">
    <property type="entry name" value="Cpn60_TCP1"/>
    <property type="match status" value="1"/>
</dbReference>
<dbReference type="PRINTS" id="PR00304">
    <property type="entry name" value="TCOMPLEXTCP1"/>
</dbReference>
<dbReference type="NCBIfam" id="NF041082">
    <property type="entry name" value="thermosome_alpha"/>
    <property type="match status" value="1"/>
</dbReference>
<dbReference type="InterPro" id="IPR027413">
    <property type="entry name" value="GROEL-like_equatorial_sf"/>
</dbReference>
<organism evidence="10">
    <name type="scientific">Hemiscolopendra marginata</name>
    <dbReference type="NCBI Taxonomy" id="943146"/>
    <lineage>
        <taxon>Eukaryota</taxon>
        <taxon>Metazoa</taxon>
        <taxon>Ecdysozoa</taxon>
        <taxon>Arthropoda</taxon>
        <taxon>Myriapoda</taxon>
        <taxon>Chilopoda</taxon>
        <taxon>Pleurostigmophora</taxon>
        <taxon>Scolopendromorpha</taxon>
        <taxon>Scolopendridae</taxon>
        <taxon>Hemiscolopendra</taxon>
    </lineage>
</organism>
<dbReference type="PROSITE" id="PS00995">
    <property type="entry name" value="TCP1_3"/>
    <property type="match status" value="1"/>
</dbReference>
<dbReference type="SUPFAM" id="SSF48592">
    <property type="entry name" value="GroEL equatorial domain-like"/>
    <property type="match status" value="1"/>
</dbReference>
<dbReference type="FunFam" id="1.10.560.10:FF:000070">
    <property type="entry name" value="Uncharacterized protein"/>
    <property type="match status" value="1"/>
</dbReference>
<keyword evidence="6 9" id="KW-0067">ATP-binding</keyword>
<evidence type="ECO:0000256" key="2">
    <source>
        <dbReference type="ARBA" id="ARBA00008020"/>
    </source>
</evidence>
<dbReference type="InterPro" id="IPR012715">
    <property type="entry name" value="Chap_CCT_alpha"/>
</dbReference>
<name>A0A646QDL5_9MYRI</name>
<dbReference type="Gene3D" id="3.50.7.10">
    <property type="entry name" value="GroEL"/>
    <property type="match status" value="1"/>
</dbReference>
<dbReference type="NCBIfam" id="TIGR02340">
    <property type="entry name" value="chap_CCT_alpha"/>
    <property type="match status" value="1"/>
</dbReference>
<evidence type="ECO:0000256" key="6">
    <source>
        <dbReference type="ARBA" id="ARBA00022840"/>
    </source>
</evidence>
<dbReference type="InterPro" id="IPR054827">
    <property type="entry name" value="thermosome_alpha"/>
</dbReference>
<dbReference type="InterPro" id="IPR017998">
    <property type="entry name" value="Chaperone_TCP-1"/>
</dbReference>
<dbReference type="InterPro" id="IPR053374">
    <property type="entry name" value="TCP-1_chaperonin"/>
</dbReference>
<dbReference type="PROSITE" id="PS00751">
    <property type="entry name" value="TCP1_2"/>
    <property type="match status" value="1"/>
</dbReference>
<sequence>MSATGILNLGGTRNTGTSVRTQNVMAASSIANIVKSSLGPVGLDKMLVDDIGDITITNDGATILKLLEVEHPAAKVLVELAQLQDEEVGDGTTSVVIIASELLKNADELVKCKIHPTSIISGYRLACKEACKYINEHLTIKIEELDRESIINVAKTSMSSKLIGADSDFFSNMVVDAANAIKITDGKGAVKFPIKAVNILKAHGRSARESVLVNGYALNCTVASQAMPKKIANAKIACLDFSLQKAKMHLGVQILVTEPEKLEAIRQRESDITKERIQKIIAAGANVILTSGGIDDLCLKYFVEAKAMAVRRCKKADLKRIAKATGATFLMTLANLEGGESFDSTMLGEAEEVSQERVCDEELILIKGTKARSAASIILRGANDFYVDEMERSIHDALCVVKRVLESKSVVPGGGAVEAALSIYLENFATSLSSREQLAIAEYAKSLLVIPKTLAVNAAQDASDLVAKLRAYHNTSQTNLDHANLKWVGLDLYNGCVRDTKKAGVLEPAISKIKSLKFATEAAITILRIDDMIKLNPESKDDHQYKDACAAGDFD</sequence>
<evidence type="ECO:0000256" key="7">
    <source>
        <dbReference type="ARBA" id="ARBA00023186"/>
    </source>
</evidence>
<evidence type="ECO:0000313" key="10">
    <source>
        <dbReference type="EMBL" id="MUP40723.1"/>
    </source>
</evidence>
<evidence type="ECO:0000256" key="9">
    <source>
        <dbReference type="RuleBase" id="RU004187"/>
    </source>
</evidence>
<dbReference type="Gene3D" id="1.10.560.10">
    <property type="entry name" value="GroEL-like equatorial domain"/>
    <property type="match status" value="1"/>
</dbReference>
<dbReference type="PROSITE" id="PS00750">
    <property type="entry name" value="TCP1_1"/>
    <property type="match status" value="1"/>
</dbReference>
<dbReference type="PANTHER" id="PTHR11353">
    <property type="entry name" value="CHAPERONIN"/>
    <property type="match status" value="1"/>
</dbReference>
<comment type="subcellular location">
    <subcellularLocation>
        <location evidence="1">Cytoplasm</location>
    </subcellularLocation>
</comment>
<evidence type="ECO:0000256" key="1">
    <source>
        <dbReference type="ARBA" id="ARBA00004496"/>
    </source>
</evidence>
<proteinExistence type="inferred from homology"/>
<evidence type="ECO:0000256" key="3">
    <source>
        <dbReference type="ARBA" id="ARBA00014424"/>
    </source>
</evidence>
<dbReference type="FunFam" id="3.50.7.10:FF:000009">
    <property type="entry name" value="T-complex protein 1 subunit alpha"/>
    <property type="match status" value="1"/>
</dbReference>
<evidence type="ECO:0000256" key="5">
    <source>
        <dbReference type="ARBA" id="ARBA00022741"/>
    </source>
</evidence>
<dbReference type="EMBL" id="GHBY01000546">
    <property type="protein sequence ID" value="MUP40723.1"/>
    <property type="molecule type" value="Transcribed_RNA"/>
</dbReference>
<dbReference type="GO" id="GO:0005524">
    <property type="term" value="F:ATP binding"/>
    <property type="evidence" value="ECO:0007669"/>
    <property type="project" value="UniProtKB-KW"/>
</dbReference>
<dbReference type="SUPFAM" id="SSF54849">
    <property type="entry name" value="GroEL-intermediate domain like"/>
    <property type="match status" value="1"/>
</dbReference>
<dbReference type="CDD" id="cd03335">
    <property type="entry name" value="TCP1_alpha"/>
    <property type="match status" value="1"/>
</dbReference>
<evidence type="ECO:0000256" key="4">
    <source>
        <dbReference type="ARBA" id="ARBA00022490"/>
    </source>
</evidence>
<dbReference type="Gene3D" id="3.30.260.10">
    <property type="entry name" value="TCP-1-like chaperonin intermediate domain"/>
    <property type="match status" value="1"/>
</dbReference>
<comment type="similarity">
    <text evidence="2 9">Belongs to the TCP-1 chaperonin family.</text>
</comment>
<dbReference type="GO" id="GO:0140662">
    <property type="term" value="F:ATP-dependent protein folding chaperone"/>
    <property type="evidence" value="ECO:0007669"/>
    <property type="project" value="InterPro"/>
</dbReference>
<dbReference type="NCBIfam" id="NF041083">
    <property type="entry name" value="thermosome_beta"/>
    <property type="match status" value="1"/>
</dbReference>
<dbReference type="GO" id="GO:0016887">
    <property type="term" value="F:ATP hydrolysis activity"/>
    <property type="evidence" value="ECO:0007669"/>
    <property type="project" value="InterPro"/>
</dbReference>
<protein>
    <recommendedName>
        <fullName evidence="3">T-complex protein 1 subunit alpha</fullName>
    </recommendedName>
    <alternativeName>
        <fullName evidence="8">CCT-alpha</fullName>
    </alternativeName>
</protein>
<dbReference type="InterPro" id="IPR027409">
    <property type="entry name" value="GroEL-like_apical_dom_sf"/>
</dbReference>
<keyword evidence="5 9" id="KW-0547">Nucleotide-binding</keyword>
<accession>A0A646QDL5</accession>
<evidence type="ECO:0000256" key="8">
    <source>
        <dbReference type="ARBA" id="ARBA00030049"/>
    </source>
</evidence>
<dbReference type="GO" id="GO:0005737">
    <property type="term" value="C:cytoplasm"/>
    <property type="evidence" value="ECO:0007669"/>
    <property type="project" value="UniProtKB-SubCell"/>
</dbReference>
<dbReference type="AlphaFoldDB" id="A0A646QDL5"/>
<dbReference type="InterPro" id="IPR002194">
    <property type="entry name" value="Chaperonin_TCP-1_CS"/>
</dbReference>
<keyword evidence="4" id="KW-0963">Cytoplasm</keyword>
<dbReference type="InterPro" id="IPR002423">
    <property type="entry name" value="Cpn60/GroEL/TCP-1"/>
</dbReference>
<reference evidence="10" key="1">
    <citation type="submission" date="2018-11" db="EMBL/GenBank/DDBJ databases">
        <title>Venom-gland transcriptomics and venom proteomics of the Florida green centipede (Hemiscolopendra marginata) reveal sex-based variation in a centipede venom.</title>
        <authorList>
            <person name="Nystrom G.S."/>
            <person name="Ward M.J."/>
            <person name="Ellsworth S.A."/>
            <person name="Rokyta D.R."/>
        </authorList>
    </citation>
    <scope>NUCLEOTIDE SEQUENCE</scope>
    <source>
        <tissue evidence="10">Venom gland</tissue>
    </source>
</reference>
<dbReference type="GO" id="GO:0051082">
    <property type="term" value="F:unfolded protein binding"/>
    <property type="evidence" value="ECO:0007669"/>
    <property type="project" value="InterPro"/>
</dbReference>
<dbReference type="SUPFAM" id="SSF52029">
    <property type="entry name" value="GroEL apical domain-like"/>
    <property type="match status" value="1"/>
</dbReference>
<dbReference type="InterPro" id="IPR027410">
    <property type="entry name" value="TCP-1-like_intermed_sf"/>
</dbReference>
<keyword evidence="7 9" id="KW-0143">Chaperone</keyword>